<dbReference type="EMBL" id="JBBBZM010000528">
    <property type="protein sequence ID" value="KAL0630544.1"/>
    <property type="molecule type" value="Genomic_DNA"/>
</dbReference>
<gene>
    <name evidence="2" type="ORF">Q9L58_010610</name>
</gene>
<name>A0ABR3G3P8_9PEZI</name>
<dbReference type="Proteomes" id="UP001447188">
    <property type="component" value="Unassembled WGS sequence"/>
</dbReference>
<reference evidence="2 3" key="1">
    <citation type="submission" date="2024-02" db="EMBL/GenBank/DDBJ databases">
        <title>Discinaceae phylogenomics.</title>
        <authorList>
            <person name="Dirks A.C."/>
            <person name="James T.Y."/>
        </authorList>
    </citation>
    <scope>NUCLEOTIDE SEQUENCE [LARGE SCALE GENOMIC DNA]</scope>
    <source>
        <strain evidence="2 3">ACD0624</strain>
    </source>
</reference>
<protein>
    <submittedName>
        <fullName evidence="2">Uncharacterized protein</fullName>
    </submittedName>
</protein>
<comment type="caution">
    <text evidence="2">The sequence shown here is derived from an EMBL/GenBank/DDBJ whole genome shotgun (WGS) entry which is preliminary data.</text>
</comment>
<feature type="compositionally biased region" description="Polar residues" evidence="1">
    <location>
        <begin position="37"/>
        <end position="58"/>
    </location>
</feature>
<evidence type="ECO:0000256" key="1">
    <source>
        <dbReference type="SAM" id="MobiDB-lite"/>
    </source>
</evidence>
<evidence type="ECO:0000313" key="3">
    <source>
        <dbReference type="Proteomes" id="UP001447188"/>
    </source>
</evidence>
<accession>A0ABR3G3P8</accession>
<feature type="region of interest" description="Disordered" evidence="1">
    <location>
        <begin position="209"/>
        <end position="234"/>
    </location>
</feature>
<sequence>MNRHPSTGNMNPPTNLPNRPPTAHSVPKRPPPAPSRDTGSSSGDNPTMNFIPDSQATQDAPIFFQEDTSMNEDSPDNSNTLYVTFSLASTPAQKALEDACRDLGLPVEDGDNVKRLRAKVIKHVYSYSNGIPHNIYELPSLNLGWSKIGQDGSKGKRLAGKHKYATNDKIVLYKPGSRRWSQNSIYNPLPQNADSQLYESLQNAQSRTSPVFFDSFPEPPPSFRPGSSKDDLKTNVKWHEHVSLQR</sequence>
<organism evidence="2 3">
    <name type="scientific">Discina gigas</name>
    <dbReference type="NCBI Taxonomy" id="1032678"/>
    <lineage>
        <taxon>Eukaryota</taxon>
        <taxon>Fungi</taxon>
        <taxon>Dikarya</taxon>
        <taxon>Ascomycota</taxon>
        <taxon>Pezizomycotina</taxon>
        <taxon>Pezizomycetes</taxon>
        <taxon>Pezizales</taxon>
        <taxon>Discinaceae</taxon>
        <taxon>Discina</taxon>
    </lineage>
</organism>
<feature type="region of interest" description="Disordered" evidence="1">
    <location>
        <begin position="1"/>
        <end position="58"/>
    </location>
</feature>
<evidence type="ECO:0000313" key="2">
    <source>
        <dbReference type="EMBL" id="KAL0630544.1"/>
    </source>
</evidence>
<proteinExistence type="predicted"/>
<keyword evidence="3" id="KW-1185">Reference proteome</keyword>